<keyword evidence="4 7" id="KW-0812">Transmembrane</keyword>
<name>A0A2A9CYM2_9MICO</name>
<dbReference type="PROSITE" id="PS50928">
    <property type="entry name" value="ABC_TM1"/>
    <property type="match status" value="1"/>
</dbReference>
<dbReference type="EMBL" id="PDJD01000001">
    <property type="protein sequence ID" value="PFG18679.1"/>
    <property type="molecule type" value="Genomic_DNA"/>
</dbReference>
<feature type="domain" description="ABC transmembrane type-1" evidence="8">
    <location>
        <begin position="74"/>
        <end position="258"/>
    </location>
</feature>
<evidence type="ECO:0000256" key="1">
    <source>
        <dbReference type="ARBA" id="ARBA00004651"/>
    </source>
</evidence>
<evidence type="ECO:0000256" key="4">
    <source>
        <dbReference type="ARBA" id="ARBA00022692"/>
    </source>
</evidence>
<accession>A0A2A9CYM2</accession>
<evidence type="ECO:0000256" key="6">
    <source>
        <dbReference type="ARBA" id="ARBA00023136"/>
    </source>
</evidence>
<comment type="similarity">
    <text evidence="7">Belongs to the binding-protein-dependent transport system permease family.</text>
</comment>
<evidence type="ECO:0000259" key="8">
    <source>
        <dbReference type="PROSITE" id="PS50928"/>
    </source>
</evidence>
<keyword evidence="5 7" id="KW-1133">Transmembrane helix</keyword>
<comment type="caution">
    <text evidence="9">The sequence shown here is derived from an EMBL/GenBank/DDBJ whole genome shotgun (WGS) entry which is preliminary data.</text>
</comment>
<feature type="transmembrane region" description="Helical" evidence="7">
    <location>
        <begin position="21"/>
        <end position="43"/>
    </location>
</feature>
<dbReference type="Pfam" id="PF00528">
    <property type="entry name" value="BPD_transp_1"/>
    <property type="match status" value="1"/>
</dbReference>
<evidence type="ECO:0000256" key="2">
    <source>
        <dbReference type="ARBA" id="ARBA00022448"/>
    </source>
</evidence>
<keyword evidence="10" id="KW-1185">Reference proteome</keyword>
<evidence type="ECO:0000256" key="7">
    <source>
        <dbReference type="RuleBase" id="RU363032"/>
    </source>
</evidence>
<dbReference type="InterPro" id="IPR000515">
    <property type="entry name" value="MetI-like"/>
</dbReference>
<dbReference type="PANTHER" id="PTHR30151:SF41">
    <property type="entry name" value="ABC TRANSPORTER PERMEASE PROTEIN"/>
    <property type="match status" value="1"/>
</dbReference>
<dbReference type="InterPro" id="IPR035906">
    <property type="entry name" value="MetI-like_sf"/>
</dbReference>
<keyword evidence="2 7" id="KW-0813">Transport</keyword>
<reference evidence="9 10" key="1">
    <citation type="submission" date="2017-10" db="EMBL/GenBank/DDBJ databases">
        <title>Sequencing the genomes of 1000 actinobacteria strains.</title>
        <authorList>
            <person name="Klenk H.-P."/>
        </authorList>
    </citation>
    <scope>NUCLEOTIDE SEQUENCE [LARGE SCALE GENOMIC DNA]</scope>
    <source>
        <strain evidence="9 10">DSM 21801</strain>
    </source>
</reference>
<dbReference type="SUPFAM" id="SSF161098">
    <property type="entry name" value="MetI-like"/>
    <property type="match status" value="1"/>
</dbReference>
<feature type="transmembrane region" description="Helical" evidence="7">
    <location>
        <begin position="110"/>
        <end position="134"/>
    </location>
</feature>
<dbReference type="PANTHER" id="PTHR30151">
    <property type="entry name" value="ALKANE SULFONATE ABC TRANSPORTER-RELATED, MEMBRANE SUBUNIT"/>
    <property type="match status" value="1"/>
</dbReference>
<proteinExistence type="inferred from homology"/>
<dbReference type="AlphaFoldDB" id="A0A2A9CYM2"/>
<dbReference type="GO" id="GO:0005886">
    <property type="term" value="C:plasma membrane"/>
    <property type="evidence" value="ECO:0007669"/>
    <property type="project" value="UniProtKB-SubCell"/>
</dbReference>
<gene>
    <name evidence="9" type="ORF">ATL40_0222</name>
</gene>
<evidence type="ECO:0000313" key="10">
    <source>
        <dbReference type="Proteomes" id="UP000224915"/>
    </source>
</evidence>
<dbReference type="GO" id="GO:0055085">
    <property type="term" value="P:transmembrane transport"/>
    <property type="evidence" value="ECO:0007669"/>
    <property type="project" value="InterPro"/>
</dbReference>
<sequence length="274" mass="29139">MSAPHGQSRVPSRAHRAAAGALPILAAVLGILLIWTVVSMVLLDPARRFLLPPPWEVASVLGQPTIMAPMLAALGRTTAVAALGLLLAVLLGTGWAVLMAQSRVLERILYPYAVILQTIPILALTPLIGIWFGYGFPARVVVAVIIAIFPMISNAFFGLTSAPSAQAHDLFTLQRASRAQRLAKLQVPAAVPSFFTGLRTAAGLSVIGAIVGDFFFQQGDVGIGGLLRQYTQQLNMNALMVAVALTALFGVLVFSLFAALDRWVVGRWYGTASR</sequence>
<evidence type="ECO:0000256" key="5">
    <source>
        <dbReference type="ARBA" id="ARBA00022989"/>
    </source>
</evidence>
<organism evidence="9 10">
    <name type="scientific">Serinibacter salmoneus</name>
    <dbReference type="NCBI Taxonomy" id="556530"/>
    <lineage>
        <taxon>Bacteria</taxon>
        <taxon>Bacillati</taxon>
        <taxon>Actinomycetota</taxon>
        <taxon>Actinomycetes</taxon>
        <taxon>Micrococcales</taxon>
        <taxon>Beutenbergiaceae</taxon>
        <taxon>Serinibacter</taxon>
    </lineage>
</organism>
<comment type="subcellular location">
    <subcellularLocation>
        <location evidence="1 7">Cell membrane</location>
        <topology evidence="1 7">Multi-pass membrane protein</topology>
    </subcellularLocation>
</comment>
<dbReference type="Proteomes" id="UP000224915">
    <property type="component" value="Unassembled WGS sequence"/>
</dbReference>
<evidence type="ECO:0000256" key="3">
    <source>
        <dbReference type="ARBA" id="ARBA00022475"/>
    </source>
</evidence>
<dbReference type="RefSeq" id="WP_098467926.1">
    <property type="nucleotide sequence ID" value="NZ_PDJD01000001.1"/>
</dbReference>
<protein>
    <submittedName>
        <fullName evidence="9">NitT/TauT family transport system permease protein</fullName>
    </submittedName>
</protein>
<feature type="transmembrane region" description="Helical" evidence="7">
    <location>
        <begin position="140"/>
        <end position="159"/>
    </location>
</feature>
<keyword evidence="6 7" id="KW-0472">Membrane</keyword>
<feature type="transmembrane region" description="Helical" evidence="7">
    <location>
        <begin position="79"/>
        <end position="98"/>
    </location>
</feature>
<feature type="transmembrane region" description="Helical" evidence="7">
    <location>
        <begin position="238"/>
        <end position="260"/>
    </location>
</feature>
<keyword evidence="3" id="KW-1003">Cell membrane</keyword>
<dbReference type="Gene3D" id="1.10.3720.10">
    <property type="entry name" value="MetI-like"/>
    <property type="match status" value="1"/>
</dbReference>
<evidence type="ECO:0000313" key="9">
    <source>
        <dbReference type="EMBL" id="PFG18679.1"/>
    </source>
</evidence>
<dbReference type="OrthoDB" id="9815258at2"/>